<evidence type="ECO:0000313" key="1">
    <source>
        <dbReference type="EMBL" id="MFC1414044.1"/>
    </source>
</evidence>
<sequence length="548" mass="58051">MTDIDDRTMVQWLVEPPADRGLHFAAPRDGWTDWSYQRLAELALRTAGALRDRGLRGPDVVAVILPSSPGFVASLFGTFAAGLTACSIAPSFAFRRADEYERRLGEMLRAARPALVVCDADSAASVRRAAEAVGVPAPVLFEELIAGVDPVPVPEREPGGLLQFTSGSSGAPRGVLIPATSLQANVTAMRRWLEWSPELPGISWLPVHHDMGLIGCLANIVVTGCDGWMLQPEDFIRSPLRYLRCISDQQVGLAAMPNFGLAYILRRVRRTELEGLRFDSLRSVILGAERIDPQVLRDFHTLLGPYGFDHRALLPAYGGAEATLAVTGLPLREGWTAAAPDTDGDGPSDGGGDAEVTGCGRPLDGVEVLIVDEDGTPLPDGRVGEIQVRSAALASGYTGDPGSASGTALAGDLLRSGDAGFLRDGQLFVIGRIGDGLKVRGGMVFAESLEEELVRRGIPERRVAVLLGVHEGRATGVVAMEAPGPGWAALAAEVLREQLDDAGLLAAVLPRGGIAVTSSGKPRRRVMWQDFGAGRLSTAPLQPVPVPA</sequence>
<dbReference type="InterPro" id="IPR000873">
    <property type="entry name" value="AMP-dep_synth/lig_dom"/>
</dbReference>
<dbReference type="Proteomes" id="UP001592582">
    <property type="component" value="Unassembled WGS sequence"/>
</dbReference>
<dbReference type="InterPro" id="IPR042099">
    <property type="entry name" value="ANL_N_sf"/>
</dbReference>
<comment type="caution">
    <text evidence="1">The sequence shown here is derived from an EMBL/GenBank/DDBJ whole genome shotgun (WGS) entry which is preliminary data.</text>
</comment>
<evidence type="ECO:0000313" key="2">
    <source>
        <dbReference type="Proteomes" id="UP001592582"/>
    </source>
</evidence>
<name>A0ABV6VJY2_9ACTN</name>
<proteinExistence type="predicted"/>
<dbReference type="EMBL" id="JBHEZX010000021">
    <property type="protein sequence ID" value="MFC1414044.1"/>
    <property type="molecule type" value="Genomic_DNA"/>
</dbReference>
<organism evidence="1 2">
    <name type="scientific">Streptacidiphilus alkalitolerans</name>
    <dbReference type="NCBI Taxonomy" id="3342712"/>
    <lineage>
        <taxon>Bacteria</taxon>
        <taxon>Bacillati</taxon>
        <taxon>Actinomycetota</taxon>
        <taxon>Actinomycetes</taxon>
        <taxon>Kitasatosporales</taxon>
        <taxon>Streptomycetaceae</taxon>
        <taxon>Streptacidiphilus</taxon>
    </lineage>
</organism>
<dbReference type="Pfam" id="PF00501">
    <property type="entry name" value="AMP-binding"/>
    <property type="match status" value="1"/>
</dbReference>
<keyword evidence="2" id="KW-1185">Reference proteome</keyword>
<dbReference type="PANTHER" id="PTHR22754:SF32">
    <property type="entry name" value="DISCO-INTERACTING PROTEIN 2"/>
    <property type="match status" value="1"/>
</dbReference>
<dbReference type="InterPro" id="IPR020845">
    <property type="entry name" value="AMP-binding_CS"/>
</dbReference>
<reference evidence="1 2" key="1">
    <citation type="submission" date="2024-09" db="EMBL/GenBank/DDBJ databases">
        <authorList>
            <person name="Lee S.D."/>
        </authorList>
    </citation>
    <scope>NUCLEOTIDE SEQUENCE [LARGE SCALE GENOMIC DNA]</scope>
    <source>
        <strain evidence="1 2">N1-1</strain>
    </source>
</reference>
<dbReference type="SUPFAM" id="SSF56801">
    <property type="entry name" value="Acetyl-CoA synthetase-like"/>
    <property type="match status" value="1"/>
</dbReference>
<accession>A0ABV6VJY2</accession>
<gene>
    <name evidence="1" type="ORF">ACEZDG_32765</name>
</gene>
<dbReference type="PROSITE" id="PS00455">
    <property type="entry name" value="AMP_BINDING"/>
    <property type="match status" value="1"/>
</dbReference>
<protein>
    <submittedName>
        <fullName evidence="1">AMP-binding protein</fullName>
    </submittedName>
</protein>
<dbReference type="Gene3D" id="3.40.50.12780">
    <property type="entry name" value="N-terminal domain of ligase-like"/>
    <property type="match status" value="1"/>
</dbReference>
<dbReference type="PANTHER" id="PTHR22754">
    <property type="entry name" value="DISCO-INTERACTING PROTEIN 2 DIP2 -RELATED"/>
    <property type="match status" value="1"/>
</dbReference>